<dbReference type="PANTHER" id="PTHR28288">
    <property type="entry name" value="PROTEASE B INHIBITOR 2"/>
    <property type="match status" value="1"/>
</dbReference>
<dbReference type="InterPro" id="IPR052471">
    <property type="entry name" value="PBI_I9"/>
</dbReference>
<evidence type="ECO:0000313" key="4">
    <source>
        <dbReference type="Proteomes" id="UP000700596"/>
    </source>
</evidence>
<comment type="similarity">
    <text evidence="1">Belongs to the protease inhibitor I9 family.</text>
</comment>
<dbReference type="GO" id="GO:0004866">
    <property type="term" value="F:endopeptidase inhibitor activity"/>
    <property type="evidence" value="ECO:0007669"/>
    <property type="project" value="TreeGrafter"/>
</dbReference>
<sequence>MPTYNITLKPDTDAKHIEEAKKSVTDKGGKILHEFSLIKGFTAEFPEDHFETLSSNDNITVEKDSEVRTQ</sequence>
<evidence type="ECO:0000259" key="2">
    <source>
        <dbReference type="Pfam" id="PF05922"/>
    </source>
</evidence>
<dbReference type="SUPFAM" id="SSF54897">
    <property type="entry name" value="Protease propeptides/inhibitors"/>
    <property type="match status" value="1"/>
</dbReference>
<dbReference type="InterPro" id="IPR037045">
    <property type="entry name" value="S8pro/Inhibitor_I9_sf"/>
</dbReference>
<dbReference type="Proteomes" id="UP000700596">
    <property type="component" value="Unassembled WGS sequence"/>
</dbReference>
<dbReference type="PANTHER" id="PTHR28288:SF2">
    <property type="entry name" value="PROTEASE B INHIBITOR 2"/>
    <property type="match status" value="1"/>
</dbReference>
<dbReference type="GO" id="GO:0042144">
    <property type="term" value="P:vacuole fusion, non-autophagic"/>
    <property type="evidence" value="ECO:0007669"/>
    <property type="project" value="TreeGrafter"/>
</dbReference>
<dbReference type="Pfam" id="PF05922">
    <property type="entry name" value="Inhibitor_I9"/>
    <property type="match status" value="1"/>
</dbReference>
<dbReference type="InterPro" id="IPR010259">
    <property type="entry name" value="S8pro/Inhibitor_I9"/>
</dbReference>
<dbReference type="FunFam" id="3.30.70.80:FF:000005">
    <property type="entry name" value="Proteinase inhibitor I2B"/>
    <property type="match status" value="1"/>
</dbReference>
<comment type="caution">
    <text evidence="3">The sequence shown here is derived from an EMBL/GenBank/DDBJ whole genome shotgun (WGS) entry which is preliminary data.</text>
</comment>
<name>A0A9P9DZN6_9PLEO</name>
<dbReference type="OrthoDB" id="5518345at2759"/>
<evidence type="ECO:0000313" key="3">
    <source>
        <dbReference type="EMBL" id="KAH7128695.1"/>
    </source>
</evidence>
<gene>
    <name evidence="3" type="ORF">B0J11DRAFT_578874</name>
</gene>
<proteinExistence type="inferred from homology"/>
<protein>
    <recommendedName>
        <fullName evidence="2">Inhibitor I9 domain-containing protein</fullName>
    </recommendedName>
</protein>
<keyword evidence="4" id="KW-1185">Reference proteome</keyword>
<organism evidence="3 4">
    <name type="scientific">Dendryphion nanum</name>
    <dbReference type="NCBI Taxonomy" id="256645"/>
    <lineage>
        <taxon>Eukaryota</taxon>
        <taxon>Fungi</taxon>
        <taxon>Dikarya</taxon>
        <taxon>Ascomycota</taxon>
        <taxon>Pezizomycotina</taxon>
        <taxon>Dothideomycetes</taxon>
        <taxon>Pleosporomycetidae</taxon>
        <taxon>Pleosporales</taxon>
        <taxon>Torulaceae</taxon>
        <taxon>Dendryphion</taxon>
    </lineage>
</organism>
<dbReference type="EMBL" id="JAGMWT010000005">
    <property type="protein sequence ID" value="KAH7128695.1"/>
    <property type="molecule type" value="Genomic_DNA"/>
</dbReference>
<feature type="domain" description="Inhibitor I9" evidence="2">
    <location>
        <begin position="16"/>
        <end position="70"/>
    </location>
</feature>
<dbReference type="Gene3D" id="3.30.70.80">
    <property type="entry name" value="Peptidase S8 propeptide/proteinase inhibitor I9"/>
    <property type="match status" value="1"/>
</dbReference>
<reference evidence="3" key="1">
    <citation type="journal article" date="2021" name="Nat. Commun.">
        <title>Genetic determinants of endophytism in the Arabidopsis root mycobiome.</title>
        <authorList>
            <person name="Mesny F."/>
            <person name="Miyauchi S."/>
            <person name="Thiergart T."/>
            <person name="Pickel B."/>
            <person name="Atanasova L."/>
            <person name="Karlsson M."/>
            <person name="Huettel B."/>
            <person name="Barry K.W."/>
            <person name="Haridas S."/>
            <person name="Chen C."/>
            <person name="Bauer D."/>
            <person name="Andreopoulos W."/>
            <person name="Pangilinan J."/>
            <person name="LaButti K."/>
            <person name="Riley R."/>
            <person name="Lipzen A."/>
            <person name="Clum A."/>
            <person name="Drula E."/>
            <person name="Henrissat B."/>
            <person name="Kohler A."/>
            <person name="Grigoriev I.V."/>
            <person name="Martin F.M."/>
            <person name="Hacquard S."/>
        </authorList>
    </citation>
    <scope>NUCLEOTIDE SEQUENCE</scope>
    <source>
        <strain evidence="3">MPI-CAGE-CH-0243</strain>
    </source>
</reference>
<evidence type="ECO:0000256" key="1">
    <source>
        <dbReference type="ARBA" id="ARBA00038069"/>
    </source>
</evidence>
<accession>A0A9P9DZN6</accession>
<dbReference type="AlphaFoldDB" id="A0A9P9DZN6"/>